<reference evidence="2" key="1">
    <citation type="journal article" date="2015" name="BMC Plant Biol.">
        <title>NDH expression marks major transitions in plant evolution and reveals coordinate intracellular gene loss.</title>
        <authorList>
            <person name="Ruhlman T.A."/>
            <person name="Chang W.J."/>
            <person name="Chen J.J."/>
            <person name="Huang Y.T."/>
            <person name="Chan M.T."/>
            <person name="Zhang J."/>
            <person name="Liao D.C."/>
            <person name="Blazier J.C."/>
            <person name="Jin X."/>
            <person name="Shih M.C."/>
            <person name="Jansen R.K."/>
            <person name="Lin C.S."/>
        </authorList>
    </citation>
    <scope>NUCLEOTIDE SEQUENCE</scope>
</reference>
<dbReference type="InterPro" id="IPR016123">
    <property type="entry name" value="Mog1/PsbP_a/b/a-sand"/>
</dbReference>
<dbReference type="Pfam" id="PF01789">
    <property type="entry name" value="PsbP"/>
    <property type="match status" value="1"/>
</dbReference>
<sequence>MAASLSWLSLPPTRLSKHSVSSCPRVIESVVGVISRDFSNFEEDCSKRKSLIGLGALTGSLLFARFALAKEETDRYTPFVDFIDGYSYVYPSDWRDFDFLGHDSAFKDRIAALQHVRVGFIPTTKNDIRDLGSMQEVIFDLVKNVYAAPTQIPTIYDIQERTVDGKNYWTFEYDLQSSGFARTAFATIAIGNGRYYTLVVGANQRRWSRLRNLLKVVADSFKIIDIKSASG</sequence>
<dbReference type="SUPFAM" id="SSF55724">
    <property type="entry name" value="Mog1p/PsbP-like"/>
    <property type="match status" value="1"/>
</dbReference>
<gene>
    <name evidence="2" type="primary">PPL2</name>
</gene>
<dbReference type="NCBIfam" id="NF040946">
    <property type="entry name" value="PSII_PsbP"/>
    <property type="match status" value="1"/>
</dbReference>
<organism evidence="2">
    <name type="scientific">Goodyera fumata</name>
    <dbReference type="NCBI Taxonomy" id="1390594"/>
    <lineage>
        <taxon>Eukaryota</taxon>
        <taxon>Viridiplantae</taxon>
        <taxon>Streptophyta</taxon>
        <taxon>Embryophyta</taxon>
        <taxon>Tracheophyta</taxon>
        <taxon>Spermatophyta</taxon>
        <taxon>Magnoliopsida</taxon>
        <taxon>Liliopsida</taxon>
        <taxon>Asparagales</taxon>
        <taxon>Orchidaceae</taxon>
        <taxon>Orchidoideae</taxon>
        <taxon>Cranichideae</taxon>
        <taxon>Goodyerinae</taxon>
        <taxon>Goodyera</taxon>
    </lineage>
</organism>
<dbReference type="GO" id="GO:0009654">
    <property type="term" value="C:photosystem II oxygen evolving complex"/>
    <property type="evidence" value="ECO:0007669"/>
    <property type="project" value="InterPro"/>
</dbReference>
<dbReference type="EMBL" id="KM584159">
    <property type="protein sequence ID" value="AKG62259.1"/>
    <property type="molecule type" value="mRNA"/>
</dbReference>
<dbReference type="PANTHER" id="PTHR31407:SF10">
    <property type="entry name" value="PHOTOSYNTHETIC NDH SUBUNIT OF LUMENAL LOCATION 1, CHLOROPLASTIC"/>
    <property type="match status" value="1"/>
</dbReference>
<dbReference type="GO" id="GO:0019898">
    <property type="term" value="C:extrinsic component of membrane"/>
    <property type="evidence" value="ECO:0007669"/>
    <property type="project" value="InterPro"/>
</dbReference>
<dbReference type="Gene3D" id="3.40.1000.10">
    <property type="entry name" value="Mog1/PsbP, alpha/beta/alpha sandwich"/>
    <property type="match status" value="1"/>
</dbReference>
<proteinExistence type="evidence at transcript level"/>
<dbReference type="AlphaFoldDB" id="A0A0F7CYK1"/>
<dbReference type="PANTHER" id="PTHR31407">
    <property type="match status" value="1"/>
</dbReference>
<evidence type="ECO:0000259" key="1">
    <source>
        <dbReference type="Pfam" id="PF01789"/>
    </source>
</evidence>
<protein>
    <submittedName>
        <fullName evidence="2">PsbP-like protein 2</fullName>
    </submittedName>
</protein>
<accession>A0A0F7CYK1</accession>
<name>A0A0F7CYK1_9ASPA</name>
<feature type="domain" description="PsbP C-terminal" evidence="1">
    <location>
        <begin position="76"/>
        <end position="223"/>
    </location>
</feature>
<dbReference type="GO" id="GO:0015979">
    <property type="term" value="P:photosynthesis"/>
    <property type="evidence" value="ECO:0007669"/>
    <property type="project" value="InterPro"/>
</dbReference>
<dbReference type="GO" id="GO:0005509">
    <property type="term" value="F:calcium ion binding"/>
    <property type="evidence" value="ECO:0007669"/>
    <property type="project" value="InterPro"/>
</dbReference>
<dbReference type="InterPro" id="IPR002683">
    <property type="entry name" value="PsbP_C"/>
</dbReference>
<evidence type="ECO:0000313" key="2">
    <source>
        <dbReference type="EMBL" id="AKG62259.1"/>
    </source>
</evidence>